<dbReference type="PANTHER" id="PTHR47380:SF4">
    <property type="entry name" value="OS02G0533000 PROTEIN"/>
    <property type="match status" value="1"/>
</dbReference>
<keyword evidence="1" id="KW-1133">Transmembrane helix</keyword>
<feature type="transmembrane region" description="Helical" evidence="1">
    <location>
        <begin position="133"/>
        <end position="155"/>
    </location>
</feature>
<keyword evidence="1" id="KW-0472">Membrane</keyword>
<protein>
    <submittedName>
        <fullName evidence="2">Uncharacterized protein</fullName>
    </submittedName>
</protein>
<reference evidence="2 3" key="1">
    <citation type="submission" date="2019-01" db="EMBL/GenBank/DDBJ databases">
        <authorList>
            <person name="Brito A."/>
        </authorList>
    </citation>
    <scope>NUCLEOTIDE SEQUENCE [LARGE SCALE GENOMIC DNA]</scope>
    <source>
        <strain evidence="2">1</strain>
    </source>
</reference>
<dbReference type="OrthoDB" id="5501559at2"/>
<dbReference type="RefSeq" id="WP_144867747.1">
    <property type="nucleotide sequence ID" value="NZ_LR213836.1"/>
</dbReference>
<keyword evidence="1" id="KW-0812">Transmembrane</keyword>
<dbReference type="EMBL" id="CAACVJ010000685">
    <property type="protein sequence ID" value="VEP18411.1"/>
    <property type="molecule type" value="Genomic_DNA"/>
</dbReference>
<dbReference type="InterPro" id="IPR044200">
    <property type="entry name" value="At5g03900-like"/>
</dbReference>
<evidence type="ECO:0000313" key="3">
    <source>
        <dbReference type="Proteomes" id="UP000320055"/>
    </source>
</evidence>
<feature type="transmembrane region" description="Helical" evidence="1">
    <location>
        <begin position="330"/>
        <end position="351"/>
    </location>
</feature>
<dbReference type="PANTHER" id="PTHR47380">
    <property type="entry name" value="OS02G0533000 PROTEIN"/>
    <property type="match status" value="1"/>
</dbReference>
<evidence type="ECO:0000256" key="1">
    <source>
        <dbReference type="SAM" id="Phobius"/>
    </source>
</evidence>
<feature type="transmembrane region" description="Helical" evidence="1">
    <location>
        <begin position="88"/>
        <end position="121"/>
    </location>
</feature>
<evidence type="ECO:0000313" key="2">
    <source>
        <dbReference type="EMBL" id="VEP18411.1"/>
    </source>
</evidence>
<accession>A0A563W400</accession>
<sequence length="434" mass="48989">MTPNPQIVKSIKQLDYRVTVGEVSAIAGLEINIAQQGLLALAADAGGHLQVAESGDVVYLFPKNFLGILRNKYWQLRWQEWWGKVWKVLFYLIRVSFGIVLIASIILMLLAIAAIVIAISSSGRDDDDRGGSFGGGGMIFLPRFWIGPDFFWWFYPDYNSRRRQRRKTTTDDNQMNFLEAVYSFLFGDGNPNADLEETRYATIGQAIQNNDGAVVAEQIAPYVDRTDADEDYMIPVLARFNGYPEVSPEGEIIYYFPELQVMANRRQKRALPNYLQEQLWRFTQANSSQKMLAIGLGGVNLILALVLGSLLQDPSIAVQLGGLVAFVNSIYGVLVGYGIAFLAIPLIRYFWIQGRNQKISTRNQARESRANILQQASDSLKQKLLFAQQFAQQKVISDRDLAYTTEDDLLDQNLQNADKIDAQWQQRLESNSSD</sequence>
<gene>
    <name evidence="2" type="ORF">H1P_780020</name>
</gene>
<organism evidence="2 3">
    <name type="scientific">Hyella patelloides LEGE 07179</name>
    <dbReference type="NCBI Taxonomy" id="945734"/>
    <lineage>
        <taxon>Bacteria</taxon>
        <taxon>Bacillati</taxon>
        <taxon>Cyanobacteriota</taxon>
        <taxon>Cyanophyceae</taxon>
        <taxon>Pleurocapsales</taxon>
        <taxon>Hyellaceae</taxon>
        <taxon>Hyella</taxon>
    </lineage>
</organism>
<name>A0A563W400_9CYAN</name>
<dbReference type="AlphaFoldDB" id="A0A563W400"/>
<keyword evidence="3" id="KW-1185">Reference proteome</keyword>
<feature type="transmembrane region" description="Helical" evidence="1">
    <location>
        <begin position="291"/>
        <end position="310"/>
    </location>
</feature>
<proteinExistence type="predicted"/>
<dbReference type="Proteomes" id="UP000320055">
    <property type="component" value="Unassembled WGS sequence"/>
</dbReference>